<keyword evidence="1 2" id="KW-1015">Disulfide bond</keyword>
<feature type="compositionally biased region" description="Basic residues" evidence="3">
    <location>
        <begin position="280"/>
        <end position="308"/>
    </location>
</feature>
<feature type="chain" id="PRO_5013821423" description="AA9 family lytic polysaccharide monooxygenase" evidence="4">
    <location>
        <begin position="26"/>
        <end position="314"/>
    </location>
</feature>
<dbReference type="GO" id="GO:0030248">
    <property type="term" value="F:cellulose binding"/>
    <property type="evidence" value="ECO:0007669"/>
    <property type="project" value="UniProtKB-UniRule"/>
</dbReference>
<dbReference type="Proteomes" id="UP000242474">
    <property type="component" value="Unassembled WGS sequence"/>
</dbReference>
<keyword evidence="2" id="KW-0624">Polysaccharide degradation</keyword>
<keyword evidence="2" id="KW-0964">Secreted</keyword>
<evidence type="ECO:0000256" key="2">
    <source>
        <dbReference type="RuleBase" id="RU368122"/>
    </source>
</evidence>
<evidence type="ECO:0000256" key="3">
    <source>
        <dbReference type="SAM" id="MobiDB-lite"/>
    </source>
</evidence>
<dbReference type="Pfam" id="PF03443">
    <property type="entry name" value="AA9"/>
    <property type="match status" value="1"/>
</dbReference>
<feature type="compositionally biased region" description="Polar residues" evidence="3">
    <location>
        <begin position="263"/>
        <end position="277"/>
    </location>
</feature>
<dbReference type="GO" id="GO:0030245">
    <property type="term" value="P:cellulose catabolic process"/>
    <property type="evidence" value="ECO:0007669"/>
    <property type="project" value="UniProtKB-UniRule"/>
</dbReference>
<keyword evidence="7" id="KW-1185">Reference proteome</keyword>
<dbReference type="InterPro" id="IPR049892">
    <property type="entry name" value="AA9"/>
</dbReference>
<dbReference type="OrthoDB" id="4849160at2759"/>
<keyword evidence="4" id="KW-0732">Signal</keyword>
<feature type="signal peptide" evidence="4">
    <location>
        <begin position="1"/>
        <end position="25"/>
    </location>
</feature>
<dbReference type="STRING" id="763665.A0A2G5B521"/>
<dbReference type="Gene3D" id="2.70.50.70">
    <property type="match status" value="1"/>
</dbReference>
<accession>A0A2G5B521</accession>
<evidence type="ECO:0000313" key="6">
    <source>
        <dbReference type="EMBL" id="PIA13817.1"/>
    </source>
</evidence>
<dbReference type="InterPro" id="IPR005103">
    <property type="entry name" value="AA9_LPMO"/>
</dbReference>
<comment type="subcellular location">
    <subcellularLocation>
        <location evidence="2">Secreted</location>
    </subcellularLocation>
</comment>
<dbReference type="CDD" id="cd21175">
    <property type="entry name" value="LPMO_AA9"/>
    <property type="match status" value="1"/>
</dbReference>
<dbReference type="PANTHER" id="PTHR33353:SF32">
    <property type="entry name" value="ENDO-BETA-1,4-GLUCANASE D"/>
    <property type="match status" value="1"/>
</dbReference>
<comment type="domain">
    <text evidence="2">Has a modular structure: an endo-beta-1,4-glucanase catalytic module at the N-terminus, a linker rich in serines and threonines, and a C-terminal carbohydrate-binding module (CBM).</text>
</comment>
<comment type="function">
    <text evidence="2">Lytic polysaccharide monooxygenase (LMPO) that depolymerizes crystalline and amorphous polysaccharides via the oxidation of scissile alpha- or beta-(1-4)-glycosidic bonds, yielding C1 and/or C4 oxidation products. Catalysis by LPMOs requires the reduction of the active-site copper from Cu(II) to Cu(I) by a reducing agent and H(2)O(2) or O(2) as a cosubstrate.</text>
</comment>
<feature type="region of interest" description="Disordered" evidence="3">
    <location>
        <begin position="261"/>
        <end position="314"/>
    </location>
</feature>
<reference evidence="6 7" key="1">
    <citation type="journal article" date="2015" name="Genome Biol. Evol.">
        <title>Phylogenomic analyses indicate that early fungi evolved digesting cell walls of algal ancestors of land plants.</title>
        <authorList>
            <person name="Chang Y."/>
            <person name="Wang S."/>
            <person name="Sekimoto S."/>
            <person name="Aerts A.L."/>
            <person name="Choi C."/>
            <person name="Clum A."/>
            <person name="LaButti K.M."/>
            <person name="Lindquist E.A."/>
            <person name="Yee Ngan C."/>
            <person name="Ohm R.A."/>
            <person name="Salamov A.A."/>
            <person name="Grigoriev I.V."/>
            <person name="Spatafora J.W."/>
            <person name="Berbee M.L."/>
        </authorList>
    </citation>
    <scope>NUCLEOTIDE SEQUENCE [LARGE SCALE GENOMIC DNA]</scope>
    <source>
        <strain evidence="6 7">NRRL 1564</strain>
    </source>
</reference>
<name>A0A2G5B521_COERN</name>
<gene>
    <name evidence="6" type="ORF">COEREDRAFT_48184</name>
</gene>
<keyword evidence="2" id="KW-0136">Cellulose degradation</keyword>
<evidence type="ECO:0000256" key="4">
    <source>
        <dbReference type="SAM" id="SignalP"/>
    </source>
</evidence>
<comment type="catalytic activity">
    <reaction evidence="2">
        <text>[(1-&gt;4)-beta-D-glucosyl]n+m + reduced acceptor + O2 = 4-dehydro-beta-D-glucosyl-[(1-&gt;4)-beta-D-glucosyl]n-1 + [(1-&gt;4)-beta-D-glucosyl]m + acceptor + H2O.</text>
        <dbReference type="EC" id="1.14.99.56"/>
    </reaction>
</comment>
<dbReference type="GO" id="GO:0005576">
    <property type="term" value="C:extracellular region"/>
    <property type="evidence" value="ECO:0007669"/>
    <property type="project" value="UniProtKB-SubCell"/>
</dbReference>
<feature type="domain" description="Auxiliary Activity family 9 catalytic" evidence="5">
    <location>
        <begin position="26"/>
        <end position="232"/>
    </location>
</feature>
<dbReference type="GO" id="GO:0008810">
    <property type="term" value="F:cellulase activity"/>
    <property type="evidence" value="ECO:0007669"/>
    <property type="project" value="UniProtKB-UniRule"/>
</dbReference>
<dbReference type="EMBL" id="KZ303526">
    <property type="protein sequence ID" value="PIA13817.1"/>
    <property type="molecule type" value="Genomic_DNA"/>
</dbReference>
<evidence type="ECO:0000313" key="7">
    <source>
        <dbReference type="Proteomes" id="UP000242474"/>
    </source>
</evidence>
<evidence type="ECO:0000259" key="5">
    <source>
        <dbReference type="Pfam" id="PF03443"/>
    </source>
</evidence>
<evidence type="ECO:0000256" key="1">
    <source>
        <dbReference type="ARBA" id="ARBA00023157"/>
    </source>
</evidence>
<proteinExistence type="predicted"/>
<dbReference type="AlphaFoldDB" id="A0A2G5B521"/>
<protein>
    <recommendedName>
        <fullName evidence="2">AA9 family lytic polysaccharide monooxygenase</fullName>
        <ecNumber evidence="2">1.14.99.56</ecNumber>
    </recommendedName>
    <alternativeName>
        <fullName evidence="2">Endo-beta-1,4-glucanase</fullName>
    </alternativeName>
    <alternativeName>
        <fullName evidence="2">Glycosyl hydrolase 61 family protein</fullName>
    </alternativeName>
</protein>
<sequence length="314" mass="34893">MRIINFHSSRTACLIILLGWRFIHAHTYLTTLTIDGKELSEEQCIRPWWSDENYPVTDPNSKDMLCRTKDMSSSATKQCPVAAGTTITIKWTESGGNSRAISPSHLGPCLAYLAPMESNGEGNVWFKIHEDGYNADDDKWCVDRINANKGLWDIPIPADIKPGDYLLRTEVIALHEANRVFGEDKDAGAQYYPNCAQLTITGTGSAVPSGVAIPGLYKPDDPGILFNLWDGHKTYEIPGPPLYKSGGSVTSNNDNNAIGIADTQAQTPLPAESTTSTGRRCNRKGKKRKRGKRNLKRNKRKTKKRRARKLDVNY</sequence>
<keyword evidence="2" id="KW-0119">Carbohydrate metabolism</keyword>
<organism evidence="6 7">
    <name type="scientific">Coemansia reversa (strain ATCC 12441 / NRRL 1564)</name>
    <dbReference type="NCBI Taxonomy" id="763665"/>
    <lineage>
        <taxon>Eukaryota</taxon>
        <taxon>Fungi</taxon>
        <taxon>Fungi incertae sedis</taxon>
        <taxon>Zoopagomycota</taxon>
        <taxon>Kickxellomycotina</taxon>
        <taxon>Kickxellomycetes</taxon>
        <taxon>Kickxellales</taxon>
        <taxon>Kickxellaceae</taxon>
        <taxon>Coemansia</taxon>
    </lineage>
</organism>
<dbReference type="PANTHER" id="PTHR33353">
    <property type="entry name" value="PUTATIVE (AFU_ORTHOLOGUE AFUA_1G12560)-RELATED"/>
    <property type="match status" value="1"/>
</dbReference>
<dbReference type="EC" id="1.14.99.56" evidence="2"/>